<protein>
    <submittedName>
        <fullName evidence="1">Uncharacterized protein</fullName>
    </submittedName>
</protein>
<name>A0ABT5H3L8_9BACE</name>
<dbReference type="RefSeq" id="WP_195534314.1">
    <property type="nucleotide sequence ID" value="NZ_JAQPYS010000011.1"/>
</dbReference>
<dbReference type="Proteomes" id="UP001215398">
    <property type="component" value="Unassembled WGS sequence"/>
</dbReference>
<reference evidence="1 2" key="1">
    <citation type="submission" date="2023-01" db="EMBL/GenBank/DDBJ databases">
        <title>Exploring GABA producing Bacteroides strains toward improving mental health.</title>
        <authorList>
            <person name="Yousuf B."/>
            <person name="Bouhlel N.E."/>
            <person name="Mottawea W."/>
            <person name="Hammami R."/>
        </authorList>
    </citation>
    <scope>NUCLEOTIDE SEQUENCE [LARGE SCALE GENOMIC DNA]</scope>
    <source>
        <strain evidence="1 2">UO.H1054</strain>
    </source>
</reference>
<accession>A0ABT5H3L8</accession>
<evidence type="ECO:0000313" key="2">
    <source>
        <dbReference type="Proteomes" id="UP001215398"/>
    </source>
</evidence>
<dbReference type="EMBL" id="JAQPYS010000011">
    <property type="protein sequence ID" value="MDC7135060.1"/>
    <property type="molecule type" value="Genomic_DNA"/>
</dbReference>
<keyword evidence="2" id="KW-1185">Reference proteome</keyword>
<comment type="caution">
    <text evidence="1">The sequence shown here is derived from an EMBL/GenBank/DDBJ whole genome shotgun (WGS) entry which is preliminary data.</text>
</comment>
<organism evidence="1 2">
    <name type="scientific">Bacteroides zhangwenhongii</name>
    <dbReference type="NCBI Taxonomy" id="2650157"/>
    <lineage>
        <taxon>Bacteria</taxon>
        <taxon>Pseudomonadati</taxon>
        <taxon>Bacteroidota</taxon>
        <taxon>Bacteroidia</taxon>
        <taxon>Bacteroidales</taxon>
        <taxon>Bacteroidaceae</taxon>
        <taxon>Bacteroides</taxon>
    </lineage>
</organism>
<evidence type="ECO:0000313" key="1">
    <source>
        <dbReference type="EMBL" id="MDC7135060.1"/>
    </source>
</evidence>
<gene>
    <name evidence="1" type="ORF">PQG98_01700</name>
</gene>
<proteinExistence type="predicted"/>
<sequence>MYSVIVKTQKEMLALCLLLGLFIMCYSCSSSEDENEVIWNSEDCVAIDKYKDFRILIGTEWNLKLSEGYREMILFADKTCRCSSYIEGIGFFFPEGVWEYNSETGRLITTVSNFPKLTLNIYSSRDMIGYTDDGKMINATIANENSTYLKFRDDDVAFDFLVGKWRDKNTGTILIIHANGEYQIKNQITVDNGIIEKWVDWNLTGSAYYDETLLSKENKALAIELLSGNLMEMKYMVNVRIEGETVLCDEIKEFSGSYEYVIDD</sequence>